<evidence type="ECO:0000313" key="2">
    <source>
        <dbReference type="EMBL" id="CAK0829011.1"/>
    </source>
</evidence>
<feature type="non-terminal residue" evidence="2">
    <location>
        <position position="535"/>
    </location>
</feature>
<feature type="compositionally biased region" description="Low complexity" evidence="1">
    <location>
        <begin position="502"/>
        <end position="517"/>
    </location>
</feature>
<proteinExistence type="predicted"/>
<evidence type="ECO:0000256" key="1">
    <source>
        <dbReference type="SAM" id="MobiDB-lite"/>
    </source>
</evidence>
<feature type="region of interest" description="Disordered" evidence="1">
    <location>
        <begin position="502"/>
        <end position="535"/>
    </location>
</feature>
<accession>A0ABN9SG95</accession>
<feature type="region of interest" description="Disordered" evidence="1">
    <location>
        <begin position="18"/>
        <end position="108"/>
    </location>
</feature>
<feature type="compositionally biased region" description="Pro residues" evidence="1">
    <location>
        <begin position="426"/>
        <end position="435"/>
    </location>
</feature>
<feature type="compositionally biased region" description="Polar residues" evidence="1">
    <location>
        <begin position="18"/>
        <end position="28"/>
    </location>
</feature>
<reference evidence="2" key="1">
    <citation type="submission" date="2023-10" db="EMBL/GenBank/DDBJ databases">
        <authorList>
            <person name="Chen Y."/>
            <person name="Shah S."/>
            <person name="Dougan E. K."/>
            <person name="Thang M."/>
            <person name="Chan C."/>
        </authorList>
    </citation>
    <scope>NUCLEOTIDE SEQUENCE [LARGE SCALE GENOMIC DNA]</scope>
</reference>
<evidence type="ECO:0008006" key="4">
    <source>
        <dbReference type="Google" id="ProtNLM"/>
    </source>
</evidence>
<name>A0ABN9SG95_9DINO</name>
<feature type="compositionally biased region" description="Pro residues" evidence="1">
    <location>
        <begin position="71"/>
        <end position="80"/>
    </location>
</feature>
<feature type="compositionally biased region" description="Low complexity" evidence="1">
    <location>
        <begin position="436"/>
        <end position="454"/>
    </location>
</feature>
<comment type="caution">
    <text evidence="2">The sequence shown here is derived from an EMBL/GenBank/DDBJ whole genome shotgun (WGS) entry which is preliminary data.</text>
</comment>
<evidence type="ECO:0000313" key="3">
    <source>
        <dbReference type="Proteomes" id="UP001189429"/>
    </source>
</evidence>
<dbReference type="EMBL" id="CAUYUJ010010308">
    <property type="protein sequence ID" value="CAK0829011.1"/>
    <property type="molecule type" value="Genomic_DNA"/>
</dbReference>
<dbReference type="Proteomes" id="UP001189429">
    <property type="component" value="Unassembled WGS sequence"/>
</dbReference>
<keyword evidence="3" id="KW-1185">Reference proteome</keyword>
<protein>
    <recommendedName>
        <fullName evidence="4">Apple domain-containing protein</fullName>
    </recommendedName>
</protein>
<gene>
    <name evidence="2" type="ORF">PCOR1329_LOCUS28101</name>
</gene>
<organism evidence="2 3">
    <name type="scientific">Prorocentrum cordatum</name>
    <dbReference type="NCBI Taxonomy" id="2364126"/>
    <lineage>
        <taxon>Eukaryota</taxon>
        <taxon>Sar</taxon>
        <taxon>Alveolata</taxon>
        <taxon>Dinophyceae</taxon>
        <taxon>Prorocentrales</taxon>
        <taxon>Prorocentraceae</taxon>
        <taxon>Prorocentrum</taxon>
    </lineage>
</organism>
<feature type="region of interest" description="Disordered" evidence="1">
    <location>
        <begin position="415"/>
        <end position="488"/>
    </location>
</feature>
<feature type="compositionally biased region" description="Low complexity" evidence="1">
    <location>
        <begin position="31"/>
        <end position="50"/>
    </location>
</feature>
<sequence>MQSGCVKTIDSCWVLYEESQSSSASRPRTGSEATATTDDAAEASAQQAPEPARPLVGSGLTPLSVRKQAPAPLPALPPAPMTGKAPATAPAPMRSSLQPAVEASSRLQAPLRSATAPALLQQLPPTVPTALNARGGNETTPSQKVVSAATLQCAPYPPEEGSQGSAEKRCIHGNGLGDGHVYFWNADRGTPRAACGEHADCSCCRKRVSEVARARSWEKAREGAGCSNWQSIHAFEPVVLGSVDKCGEYCRAHQGCVGFDYQKEVDSMCSQNSGAGRGACLLWFGDCQDNSNACYDRYEMIASGSAEAASSSGTTLSALRSLGDQWERSEKKGCANWQSIQQDSVTASDSNQCAALCELRGGCKGFGFKTANGCDPQGNGAHRGACVLYSGECKFARNDCWDHYGRRDVAPAALQAPGLPSSAPTSPTPSVPSAPPRGDGTATTAGTTGAPSEGPGTGLSQKPPPVAAPAGGAGQGGEDTATAAGDLSAFARDDVAEIEDVAAPASAASSGEEVAGALRLEASHPEEFSSEGGQS</sequence>